<dbReference type="Gene3D" id="3.40.190.10">
    <property type="entry name" value="Periplasmic binding protein-like II"/>
    <property type="match status" value="2"/>
</dbReference>
<sequence length="259" mass="28355">MYNVSPLSRQCWDELFHWLAAVSGVALEIIGHAAPASLSALWQRTDLGMAFMCGYPYSQLPEEEQPHALVSAVPNAEWSEGRAQYASYLVTRAGGNISSADLTALRWGWTVTDSQSGYHAPREYLALTCGRMPGPAAHGPLLNPRGMIDAIHRGVVDIGAVDAFGYELLRRHDPDILASLAILDITRPAPFPPLVASRSQPDEVVDALRQSLLMAHEDREGRRRMAALGIRRFELPDMAAIRELSARAEIATCQLGGSW</sequence>
<dbReference type="Proteomes" id="UP000466024">
    <property type="component" value="Unassembled WGS sequence"/>
</dbReference>
<organism evidence="1 2">
    <name type="scientific">Salinicola corii</name>
    <dbReference type="NCBI Taxonomy" id="2606937"/>
    <lineage>
        <taxon>Bacteria</taxon>
        <taxon>Pseudomonadati</taxon>
        <taxon>Pseudomonadota</taxon>
        <taxon>Gammaproteobacteria</taxon>
        <taxon>Oceanospirillales</taxon>
        <taxon>Halomonadaceae</taxon>
        <taxon>Salinicola</taxon>
    </lineage>
</organism>
<dbReference type="PANTHER" id="PTHR35841:SF1">
    <property type="entry name" value="PHOSPHONATES-BINDING PERIPLASMIC PROTEIN"/>
    <property type="match status" value="1"/>
</dbReference>
<keyword evidence="2" id="KW-1185">Reference proteome</keyword>
<dbReference type="SUPFAM" id="SSF53850">
    <property type="entry name" value="Periplasmic binding protein-like II"/>
    <property type="match status" value="1"/>
</dbReference>
<accession>A0A640WEE3</accession>
<protein>
    <submittedName>
        <fullName evidence="1">Phosphate/phosphite/phosphonate ABC transporter substrate-binding protein</fullName>
    </submittedName>
</protein>
<dbReference type="Pfam" id="PF12974">
    <property type="entry name" value="Phosphonate-bd"/>
    <property type="match status" value="1"/>
</dbReference>
<dbReference type="EMBL" id="VTPX01000005">
    <property type="protein sequence ID" value="KAA0018356.1"/>
    <property type="molecule type" value="Genomic_DNA"/>
</dbReference>
<comment type="caution">
    <text evidence="1">The sequence shown here is derived from an EMBL/GenBank/DDBJ whole genome shotgun (WGS) entry which is preliminary data.</text>
</comment>
<reference evidence="1 2" key="1">
    <citation type="submission" date="2019-08" db="EMBL/GenBank/DDBJ databases">
        <title>Bioinformatics analysis of the strain L3 and L5.</title>
        <authorList>
            <person name="Li X."/>
        </authorList>
    </citation>
    <scope>NUCLEOTIDE SEQUENCE [LARGE SCALE GENOMIC DNA]</scope>
    <source>
        <strain evidence="1 2">L3</strain>
    </source>
</reference>
<dbReference type="PANTHER" id="PTHR35841">
    <property type="entry name" value="PHOSPHONATES-BINDING PERIPLASMIC PROTEIN"/>
    <property type="match status" value="1"/>
</dbReference>
<proteinExistence type="predicted"/>
<name>A0A640WEE3_9GAMM</name>
<gene>
    <name evidence="1" type="ORF">F0A16_10545</name>
</gene>
<dbReference type="AlphaFoldDB" id="A0A640WEE3"/>
<evidence type="ECO:0000313" key="2">
    <source>
        <dbReference type="Proteomes" id="UP000466024"/>
    </source>
</evidence>
<evidence type="ECO:0000313" key="1">
    <source>
        <dbReference type="EMBL" id="KAA0018356.1"/>
    </source>
</evidence>